<dbReference type="Pfam" id="PF03861">
    <property type="entry name" value="ANTAR"/>
    <property type="match status" value="1"/>
</dbReference>
<evidence type="ECO:0000259" key="1">
    <source>
        <dbReference type="Pfam" id="PF03861"/>
    </source>
</evidence>
<dbReference type="EMBL" id="JACHMX010000001">
    <property type="protein sequence ID" value="MBB5851251.1"/>
    <property type="molecule type" value="Genomic_DNA"/>
</dbReference>
<dbReference type="InterPro" id="IPR005561">
    <property type="entry name" value="ANTAR"/>
</dbReference>
<dbReference type="Proteomes" id="UP000580861">
    <property type="component" value="Unassembled WGS sequence"/>
</dbReference>
<gene>
    <name evidence="2" type="ORF">HDA45_001338</name>
</gene>
<protein>
    <submittedName>
        <fullName evidence="2">AmiR/NasT family two-component response regulator</fullName>
    </submittedName>
</protein>
<sequence length="63" mass="6884">MASVDLDDAEWRARLWREMAIVEQAKGALMERQEIDDNAAVGLLALCAEQGGVDIVEAAARLK</sequence>
<comment type="caution">
    <text evidence="2">The sequence shown here is derived from an EMBL/GenBank/DDBJ whole genome shotgun (WGS) entry which is preliminary data.</text>
</comment>
<name>A0A841AX80_9PSEU</name>
<dbReference type="GO" id="GO:0003723">
    <property type="term" value="F:RNA binding"/>
    <property type="evidence" value="ECO:0007669"/>
    <property type="project" value="InterPro"/>
</dbReference>
<proteinExistence type="predicted"/>
<feature type="domain" description="ANTAR" evidence="1">
    <location>
        <begin position="18"/>
        <end position="62"/>
    </location>
</feature>
<reference evidence="2 3" key="1">
    <citation type="submission" date="2020-08" db="EMBL/GenBank/DDBJ databases">
        <title>Sequencing the genomes of 1000 actinobacteria strains.</title>
        <authorList>
            <person name="Klenk H.-P."/>
        </authorList>
    </citation>
    <scope>NUCLEOTIDE SEQUENCE [LARGE SCALE GENOMIC DNA]</scope>
    <source>
        <strain evidence="2 3">DSM 45272</strain>
    </source>
</reference>
<accession>A0A841AX80</accession>
<keyword evidence="3" id="KW-1185">Reference proteome</keyword>
<dbReference type="Gene3D" id="1.10.10.10">
    <property type="entry name" value="Winged helix-like DNA-binding domain superfamily/Winged helix DNA-binding domain"/>
    <property type="match status" value="1"/>
</dbReference>
<evidence type="ECO:0000313" key="3">
    <source>
        <dbReference type="Proteomes" id="UP000580861"/>
    </source>
</evidence>
<dbReference type="AlphaFoldDB" id="A0A841AX80"/>
<dbReference type="InterPro" id="IPR036388">
    <property type="entry name" value="WH-like_DNA-bd_sf"/>
</dbReference>
<evidence type="ECO:0000313" key="2">
    <source>
        <dbReference type="EMBL" id="MBB5851251.1"/>
    </source>
</evidence>
<organism evidence="2 3">
    <name type="scientific">Amycolatopsis umgeniensis</name>
    <dbReference type="NCBI Taxonomy" id="336628"/>
    <lineage>
        <taxon>Bacteria</taxon>
        <taxon>Bacillati</taxon>
        <taxon>Actinomycetota</taxon>
        <taxon>Actinomycetes</taxon>
        <taxon>Pseudonocardiales</taxon>
        <taxon>Pseudonocardiaceae</taxon>
        <taxon>Amycolatopsis</taxon>
    </lineage>
</organism>
<dbReference type="RefSeq" id="WP_184892873.1">
    <property type="nucleotide sequence ID" value="NZ_JACHMX010000001.1"/>
</dbReference>